<dbReference type="PANTHER" id="PTHR11439:SF484">
    <property type="entry name" value="REVERSE TRANSCRIPTASE TY1_COPIA-TYPE DOMAIN-CONTAINING PROTEIN"/>
    <property type="match status" value="1"/>
</dbReference>
<dbReference type="Proteomes" id="UP000004994">
    <property type="component" value="Chromosome 5"/>
</dbReference>
<protein>
    <recommendedName>
        <fullName evidence="4">Reverse transcriptase Ty1/copia-type domain-containing protein</fullName>
    </recommendedName>
</protein>
<proteinExistence type="predicted"/>
<dbReference type="Gramene" id="Solyc05g018237.1.1">
    <property type="protein sequence ID" value="Solyc05g018237.1.1"/>
    <property type="gene ID" value="Solyc05g018237.1"/>
</dbReference>
<sequence length="339" mass="38186">MDSFRNENYMNILSLHQQKATIYKVWSAQRWNLSCRTFLNDWDISRFSEFYNKLNQFTGFSQNDDKIWWFGHSSGVVQKTTTSRGSRSSGDQTPTRPTHPPENTPPRAPTRPSEMGIFLRDLFTRRRVSGSLGSGDFWVVFGKTPAKLEFSGHCGQIPTASKYFQTSVALAAVFSGIEVAQSSPGIVISQRKYALYILDTPMDPNVKLLPGGEPLCNPERYRWLVGKLNYLTVTRPDISFPVSVVNQFMTSPCQSHWEAVVRILRYIKSATGKGLLFEDQGHEHIIGYTDADWAGSPSDKRSTSGYCVLVEGNLVLWKSKKPNVVARSSAESEYRAMAT</sequence>
<name>A0A3Q7GH59_SOLLC</name>
<evidence type="ECO:0000256" key="1">
    <source>
        <dbReference type="SAM" id="MobiDB-lite"/>
    </source>
</evidence>
<evidence type="ECO:0000313" key="2">
    <source>
        <dbReference type="EnsemblPlants" id="Solyc05g018237.1.1"/>
    </source>
</evidence>
<feature type="compositionally biased region" description="Low complexity" evidence="1">
    <location>
        <begin position="80"/>
        <end position="90"/>
    </location>
</feature>
<dbReference type="SUPFAM" id="SSF56672">
    <property type="entry name" value="DNA/RNA polymerases"/>
    <property type="match status" value="1"/>
</dbReference>
<reference evidence="2" key="1">
    <citation type="journal article" date="2012" name="Nature">
        <title>The tomato genome sequence provides insights into fleshy fruit evolution.</title>
        <authorList>
            <consortium name="Tomato Genome Consortium"/>
        </authorList>
    </citation>
    <scope>NUCLEOTIDE SEQUENCE [LARGE SCALE GENOMIC DNA]</scope>
    <source>
        <strain evidence="2">cv. Heinz 1706</strain>
    </source>
</reference>
<feature type="compositionally biased region" description="Pro residues" evidence="1">
    <location>
        <begin position="97"/>
        <end position="109"/>
    </location>
</feature>
<dbReference type="EnsemblPlants" id="Solyc05g018237.1.1">
    <property type="protein sequence ID" value="Solyc05g018237.1.1"/>
    <property type="gene ID" value="Solyc05g018237.1"/>
</dbReference>
<accession>A0A3Q7GH59</accession>
<reference evidence="2" key="2">
    <citation type="submission" date="2019-01" db="UniProtKB">
        <authorList>
            <consortium name="EnsemblPlants"/>
        </authorList>
    </citation>
    <scope>IDENTIFICATION</scope>
    <source>
        <strain evidence="2">cv. Heinz 1706</strain>
    </source>
</reference>
<dbReference type="InParanoid" id="A0A3Q7GH59"/>
<dbReference type="AlphaFoldDB" id="A0A3Q7GH59"/>
<feature type="region of interest" description="Disordered" evidence="1">
    <location>
        <begin position="79"/>
        <end position="113"/>
    </location>
</feature>
<dbReference type="PANTHER" id="PTHR11439">
    <property type="entry name" value="GAG-POL-RELATED RETROTRANSPOSON"/>
    <property type="match status" value="1"/>
</dbReference>
<evidence type="ECO:0008006" key="4">
    <source>
        <dbReference type="Google" id="ProtNLM"/>
    </source>
</evidence>
<dbReference type="CDD" id="cd09272">
    <property type="entry name" value="RNase_HI_RT_Ty1"/>
    <property type="match status" value="1"/>
</dbReference>
<keyword evidence="3" id="KW-1185">Reference proteome</keyword>
<organism evidence="2">
    <name type="scientific">Solanum lycopersicum</name>
    <name type="common">Tomato</name>
    <name type="synonym">Lycopersicon esculentum</name>
    <dbReference type="NCBI Taxonomy" id="4081"/>
    <lineage>
        <taxon>Eukaryota</taxon>
        <taxon>Viridiplantae</taxon>
        <taxon>Streptophyta</taxon>
        <taxon>Embryophyta</taxon>
        <taxon>Tracheophyta</taxon>
        <taxon>Spermatophyta</taxon>
        <taxon>Magnoliopsida</taxon>
        <taxon>eudicotyledons</taxon>
        <taxon>Gunneridae</taxon>
        <taxon>Pentapetalae</taxon>
        <taxon>asterids</taxon>
        <taxon>lamiids</taxon>
        <taxon>Solanales</taxon>
        <taxon>Solanaceae</taxon>
        <taxon>Solanoideae</taxon>
        <taxon>Solaneae</taxon>
        <taxon>Solanum</taxon>
        <taxon>Solanum subgen. Lycopersicon</taxon>
    </lineage>
</organism>
<dbReference type="InterPro" id="IPR043502">
    <property type="entry name" value="DNA/RNA_pol_sf"/>
</dbReference>
<dbReference type="STRING" id="4081.A0A3Q7GH59"/>
<evidence type="ECO:0000313" key="3">
    <source>
        <dbReference type="Proteomes" id="UP000004994"/>
    </source>
</evidence>